<evidence type="ECO:0000256" key="2">
    <source>
        <dbReference type="ARBA" id="ARBA00012438"/>
    </source>
</evidence>
<gene>
    <name evidence="11" type="ORF">RYX45_06610</name>
</gene>
<dbReference type="AlphaFoldDB" id="A0AAJ2KVW3"/>
<dbReference type="RefSeq" id="WP_323466287.1">
    <property type="nucleotide sequence ID" value="NZ_CP144224.1"/>
</dbReference>
<dbReference type="EC" id="2.7.13.3" evidence="2"/>
<keyword evidence="6 11" id="KW-0418">Kinase</keyword>
<dbReference type="CDD" id="cd16917">
    <property type="entry name" value="HATPase_UhpB-NarQ-NarX-like"/>
    <property type="match status" value="1"/>
</dbReference>
<name>A0AAJ2KVW3_ALKPS</name>
<feature type="transmembrane region" description="Helical" evidence="9">
    <location>
        <begin position="124"/>
        <end position="144"/>
    </location>
</feature>
<proteinExistence type="predicted"/>
<keyword evidence="9" id="KW-0812">Transmembrane</keyword>
<evidence type="ECO:0000256" key="6">
    <source>
        <dbReference type="ARBA" id="ARBA00022777"/>
    </source>
</evidence>
<feature type="transmembrane region" description="Helical" evidence="9">
    <location>
        <begin position="50"/>
        <end position="69"/>
    </location>
</feature>
<protein>
    <recommendedName>
        <fullName evidence="2">histidine kinase</fullName>
        <ecNumber evidence="2">2.7.13.3</ecNumber>
    </recommendedName>
</protein>
<keyword evidence="8" id="KW-0902">Two-component regulatory system</keyword>
<evidence type="ECO:0000256" key="3">
    <source>
        <dbReference type="ARBA" id="ARBA00022553"/>
    </source>
</evidence>
<keyword evidence="3" id="KW-0597">Phosphoprotein</keyword>
<evidence type="ECO:0000256" key="1">
    <source>
        <dbReference type="ARBA" id="ARBA00000085"/>
    </source>
</evidence>
<dbReference type="Pfam" id="PF07730">
    <property type="entry name" value="HisKA_3"/>
    <property type="match status" value="1"/>
</dbReference>
<keyword evidence="5" id="KW-0547">Nucleotide-binding</keyword>
<dbReference type="GO" id="GO:0046983">
    <property type="term" value="F:protein dimerization activity"/>
    <property type="evidence" value="ECO:0007669"/>
    <property type="project" value="InterPro"/>
</dbReference>
<keyword evidence="7" id="KW-0067">ATP-binding</keyword>
<keyword evidence="9" id="KW-0472">Membrane</keyword>
<evidence type="ECO:0000256" key="7">
    <source>
        <dbReference type="ARBA" id="ARBA00022840"/>
    </source>
</evidence>
<dbReference type="InterPro" id="IPR011712">
    <property type="entry name" value="Sig_transdc_His_kin_sub3_dim/P"/>
</dbReference>
<feature type="transmembrane region" description="Helical" evidence="9">
    <location>
        <begin position="28"/>
        <end position="45"/>
    </location>
</feature>
<dbReference type="GO" id="GO:0016020">
    <property type="term" value="C:membrane"/>
    <property type="evidence" value="ECO:0007669"/>
    <property type="project" value="InterPro"/>
</dbReference>
<dbReference type="PANTHER" id="PTHR24421">
    <property type="entry name" value="NITRATE/NITRITE SENSOR PROTEIN NARX-RELATED"/>
    <property type="match status" value="1"/>
</dbReference>
<evidence type="ECO:0000256" key="9">
    <source>
        <dbReference type="SAM" id="Phobius"/>
    </source>
</evidence>
<dbReference type="GO" id="GO:0005524">
    <property type="term" value="F:ATP binding"/>
    <property type="evidence" value="ECO:0007669"/>
    <property type="project" value="UniProtKB-KW"/>
</dbReference>
<evidence type="ECO:0000259" key="10">
    <source>
        <dbReference type="Pfam" id="PF07730"/>
    </source>
</evidence>
<dbReference type="Gene3D" id="1.20.5.1930">
    <property type="match status" value="1"/>
</dbReference>
<evidence type="ECO:0000256" key="5">
    <source>
        <dbReference type="ARBA" id="ARBA00022741"/>
    </source>
</evidence>
<reference evidence="11" key="1">
    <citation type="submission" date="2023-10" db="EMBL/GenBank/DDBJ databases">
        <title>Screening of Alkalihalophilus pseudofirmusBZ-TG-HK211 and Its Alleviation of Salt Stress on Rapeseed Growth.</title>
        <authorList>
            <person name="Zhao B."/>
            <person name="Guo T."/>
        </authorList>
    </citation>
    <scope>NUCLEOTIDE SEQUENCE</scope>
    <source>
        <strain evidence="11">BZ-TG-HK211</strain>
    </source>
</reference>
<evidence type="ECO:0000256" key="8">
    <source>
        <dbReference type="ARBA" id="ARBA00023012"/>
    </source>
</evidence>
<dbReference type="Proteomes" id="UP001285636">
    <property type="component" value="Unassembled WGS sequence"/>
</dbReference>
<feature type="domain" description="Signal transduction histidine kinase subgroup 3 dimerisation and phosphoacceptor" evidence="10">
    <location>
        <begin position="179"/>
        <end position="241"/>
    </location>
</feature>
<keyword evidence="9" id="KW-1133">Transmembrane helix</keyword>
<organism evidence="11 12">
    <name type="scientific">Alkalihalophilus pseudofirmus</name>
    <name type="common">Bacillus pseudofirmus</name>
    <dbReference type="NCBI Taxonomy" id="79885"/>
    <lineage>
        <taxon>Bacteria</taxon>
        <taxon>Bacillati</taxon>
        <taxon>Bacillota</taxon>
        <taxon>Bacilli</taxon>
        <taxon>Bacillales</taxon>
        <taxon>Bacillaceae</taxon>
        <taxon>Alkalihalophilus</taxon>
    </lineage>
</organism>
<dbReference type="EMBL" id="JAWJAY010000001">
    <property type="protein sequence ID" value="MDV2884843.1"/>
    <property type="molecule type" value="Genomic_DNA"/>
</dbReference>
<evidence type="ECO:0000313" key="11">
    <source>
        <dbReference type="EMBL" id="MDV2884843.1"/>
    </source>
</evidence>
<feature type="transmembrane region" description="Helical" evidence="9">
    <location>
        <begin position="99"/>
        <end position="118"/>
    </location>
</feature>
<sequence length="374" mass="42210">MPSYWLWLAILGFSWTAAIIHTPLTPLHLIGATIFFALFFLSALFKKREAIYTIILVSAAIITTLTLWPQPLTEPNPYTLFIYSLILGKAVLHVHKWYAGMLGVLLLGIALAPTMLGYPSLSAVFLILYFSMVGLGFIAFYHYYNSHKEVTARNEALLSEYRKVKRQVAASEHLARQEERTQIARDIHDSVGHKLTALLMQIEVSRLKADEKTASDLLKLKELAKESLDETRSAVKTLKQDEVGGISAIMNLIRKLEAENFLRIQFSLKPGAFSAALSNEQMITVYRAIQEALTNMMRHSGGREVSITFEAPAGEVFRFEVTNPLKEERPYTEGFGLKSMRERVENVSGQLEIFQGNRQFVVRGTLPIQDRKEG</sequence>
<dbReference type="PANTHER" id="PTHR24421:SF10">
    <property type="entry name" value="NITRATE_NITRITE SENSOR PROTEIN NARQ"/>
    <property type="match status" value="1"/>
</dbReference>
<dbReference type="GO" id="GO:0000155">
    <property type="term" value="F:phosphorelay sensor kinase activity"/>
    <property type="evidence" value="ECO:0007669"/>
    <property type="project" value="InterPro"/>
</dbReference>
<evidence type="ECO:0000313" key="12">
    <source>
        <dbReference type="Proteomes" id="UP001285636"/>
    </source>
</evidence>
<accession>A0AAJ2KVW3</accession>
<dbReference type="InterPro" id="IPR036890">
    <property type="entry name" value="HATPase_C_sf"/>
</dbReference>
<keyword evidence="4" id="KW-0808">Transferase</keyword>
<evidence type="ECO:0000256" key="4">
    <source>
        <dbReference type="ARBA" id="ARBA00022679"/>
    </source>
</evidence>
<dbReference type="InterPro" id="IPR050482">
    <property type="entry name" value="Sensor_HK_TwoCompSys"/>
</dbReference>
<comment type="caution">
    <text evidence="11">The sequence shown here is derived from an EMBL/GenBank/DDBJ whole genome shotgun (WGS) entry which is preliminary data.</text>
</comment>
<dbReference type="Gene3D" id="3.30.565.10">
    <property type="entry name" value="Histidine kinase-like ATPase, C-terminal domain"/>
    <property type="match status" value="1"/>
</dbReference>
<comment type="catalytic activity">
    <reaction evidence="1">
        <text>ATP + protein L-histidine = ADP + protein N-phospho-L-histidine.</text>
        <dbReference type="EC" id="2.7.13.3"/>
    </reaction>
</comment>